<evidence type="ECO:0000256" key="1">
    <source>
        <dbReference type="SAM" id="MobiDB-lite"/>
    </source>
</evidence>
<evidence type="ECO:0000313" key="3">
    <source>
        <dbReference type="EMBL" id="KAK3030701.1"/>
    </source>
</evidence>
<evidence type="ECO:0000313" key="4">
    <source>
        <dbReference type="Proteomes" id="UP001188597"/>
    </source>
</evidence>
<comment type="caution">
    <text evidence="3">The sequence shown here is derived from an EMBL/GenBank/DDBJ whole genome shotgun (WGS) entry which is preliminary data.</text>
</comment>
<evidence type="ECO:0000259" key="2">
    <source>
        <dbReference type="Pfam" id="PF07727"/>
    </source>
</evidence>
<proteinExistence type="predicted"/>
<dbReference type="PANTHER" id="PTHR11439">
    <property type="entry name" value="GAG-POL-RELATED RETROTRANSPOSON"/>
    <property type="match status" value="1"/>
</dbReference>
<dbReference type="InterPro" id="IPR043502">
    <property type="entry name" value="DNA/RNA_pol_sf"/>
</dbReference>
<dbReference type="SUPFAM" id="SSF56672">
    <property type="entry name" value="DNA/RNA polymerases"/>
    <property type="match status" value="1"/>
</dbReference>
<protein>
    <recommendedName>
        <fullName evidence="2">Reverse transcriptase Ty1/copia-type domain-containing protein</fullName>
    </recommendedName>
</protein>
<gene>
    <name evidence="3" type="ORF">RJ639_034877</name>
</gene>
<dbReference type="EMBL" id="JAVXUP010000331">
    <property type="protein sequence ID" value="KAK3030701.1"/>
    <property type="molecule type" value="Genomic_DNA"/>
</dbReference>
<organism evidence="3 4">
    <name type="scientific">Escallonia herrerae</name>
    <dbReference type="NCBI Taxonomy" id="1293975"/>
    <lineage>
        <taxon>Eukaryota</taxon>
        <taxon>Viridiplantae</taxon>
        <taxon>Streptophyta</taxon>
        <taxon>Embryophyta</taxon>
        <taxon>Tracheophyta</taxon>
        <taxon>Spermatophyta</taxon>
        <taxon>Magnoliopsida</taxon>
        <taxon>eudicotyledons</taxon>
        <taxon>Gunneridae</taxon>
        <taxon>Pentapetalae</taxon>
        <taxon>asterids</taxon>
        <taxon>campanulids</taxon>
        <taxon>Escalloniales</taxon>
        <taxon>Escalloniaceae</taxon>
        <taxon>Escallonia</taxon>
    </lineage>
</organism>
<keyword evidence="4" id="KW-1185">Reference proteome</keyword>
<feature type="region of interest" description="Disordered" evidence="1">
    <location>
        <begin position="405"/>
        <end position="441"/>
    </location>
</feature>
<reference evidence="3" key="1">
    <citation type="submission" date="2022-12" db="EMBL/GenBank/DDBJ databases">
        <title>Draft genome assemblies for two species of Escallonia (Escalloniales).</title>
        <authorList>
            <person name="Chanderbali A."/>
            <person name="Dervinis C."/>
            <person name="Anghel I."/>
            <person name="Soltis D."/>
            <person name="Soltis P."/>
            <person name="Zapata F."/>
        </authorList>
    </citation>
    <scope>NUCLEOTIDE SEQUENCE</scope>
    <source>
        <strain evidence="3">UCBG64.0493</strain>
        <tissue evidence="3">Leaf</tissue>
    </source>
</reference>
<sequence length="441" mass="50147">MKIPHGFARKGEHRVCRLEKSLYGLRQASQNWFHKFTTSLLAIGFQQSNVDYSLFTFYQGASFLDGLIYVDDVVVIGTDPVRIHKLKQYLDQKFYIKDLGKLKYFLGIEVAWSTIGVSLSQQNYVLDILSESGLLGSKPSSTSMDQQHKLTPDAGSMCVDLGQYRRLVGRLLYLTITHPDISYAVHVINQFMHAPRQPHLDAAFQVLRYLNRAPGQGILLPANSSLTLRAYCDADWAGCPSTWRSTTGNIIFLGSSPISWRSKKQSVVSRSCAEAEYRAMATTSSEIIWLVRLLQDLHVPCTLHVSLFCGNQAAIHIAANPVFPERTKHIEIECHFICQHIQSQFLQNQSSIFEDRGYKYGGLIWRSRNKERLPFIKQHFKPFANNCLSCILAQRLDMEEDSRELEPPSCIRVDIKPQPELPSPDCRPVTEKLPENPRNSQ</sequence>
<dbReference type="CDD" id="cd09272">
    <property type="entry name" value="RNase_HI_RT_Ty1"/>
    <property type="match status" value="1"/>
</dbReference>
<accession>A0AA88WMV4</accession>
<dbReference type="AlphaFoldDB" id="A0AA88WMV4"/>
<dbReference type="Proteomes" id="UP001188597">
    <property type="component" value="Unassembled WGS sequence"/>
</dbReference>
<dbReference type="PANTHER" id="PTHR11439:SF520">
    <property type="entry name" value="CYSTEINE-RICH RLK (RECEPTOR-LIKE PROTEIN KINASE) 8"/>
    <property type="match status" value="1"/>
</dbReference>
<dbReference type="Pfam" id="PF07727">
    <property type="entry name" value="RVT_2"/>
    <property type="match status" value="1"/>
</dbReference>
<dbReference type="InterPro" id="IPR013103">
    <property type="entry name" value="RVT_2"/>
</dbReference>
<feature type="domain" description="Reverse transcriptase Ty1/copia-type" evidence="2">
    <location>
        <begin position="1"/>
        <end position="144"/>
    </location>
</feature>
<name>A0AA88WMV4_9ASTE</name>